<dbReference type="Gene3D" id="3.40.50.280">
    <property type="entry name" value="Cobalamin-binding domain"/>
    <property type="match status" value="1"/>
</dbReference>
<feature type="domain" description="B12-binding" evidence="4">
    <location>
        <begin position="89"/>
        <end position="213"/>
    </location>
</feature>
<protein>
    <submittedName>
        <fullName evidence="6">Cobalamin-binding protein</fullName>
    </submittedName>
</protein>
<accession>A0A7V4DGZ4</accession>
<dbReference type="InterPro" id="IPR050554">
    <property type="entry name" value="Met_Synthase/Corrinoid"/>
</dbReference>
<dbReference type="InterPro" id="IPR036594">
    <property type="entry name" value="Meth_synthase_dom"/>
</dbReference>
<evidence type="ECO:0000256" key="1">
    <source>
        <dbReference type="ARBA" id="ARBA00010854"/>
    </source>
</evidence>
<keyword evidence="2" id="KW-0479">Metal-binding</keyword>
<dbReference type="Pfam" id="PF02310">
    <property type="entry name" value="B12-binding"/>
    <property type="match status" value="1"/>
</dbReference>
<dbReference type="SMART" id="SM01018">
    <property type="entry name" value="B12-binding_2"/>
    <property type="match status" value="1"/>
</dbReference>
<dbReference type="PANTHER" id="PTHR45833">
    <property type="entry name" value="METHIONINE SYNTHASE"/>
    <property type="match status" value="1"/>
</dbReference>
<proteinExistence type="inferred from homology"/>
<gene>
    <name evidence="6" type="ORF">ENU96_05155</name>
</gene>
<comment type="caution">
    <text evidence="6">The sequence shown here is derived from an EMBL/GenBank/DDBJ whole genome shotgun (WGS) entry which is preliminary data.</text>
</comment>
<dbReference type="GO" id="GO:0008705">
    <property type="term" value="F:methionine synthase activity"/>
    <property type="evidence" value="ECO:0007669"/>
    <property type="project" value="TreeGrafter"/>
</dbReference>
<evidence type="ECO:0000259" key="4">
    <source>
        <dbReference type="PROSITE" id="PS51332"/>
    </source>
</evidence>
<dbReference type="InterPro" id="IPR036724">
    <property type="entry name" value="Cobalamin-bd_sf"/>
</dbReference>
<dbReference type="GO" id="GO:0050897">
    <property type="term" value="F:cobalt ion binding"/>
    <property type="evidence" value="ECO:0007669"/>
    <property type="project" value="InterPro"/>
</dbReference>
<comment type="similarity">
    <text evidence="1">Belongs to the methylamine corrinoid protein family.</text>
</comment>
<dbReference type="SUPFAM" id="SSF52242">
    <property type="entry name" value="Cobalamin (vitamin B12)-binding domain"/>
    <property type="match status" value="1"/>
</dbReference>
<dbReference type="InterPro" id="IPR003759">
    <property type="entry name" value="Cbl-bd_cap"/>
</dbReference>
<dbReference type="CDD" id="cd02070">
    <property type="entry name" value="corrinoid_protein_B12-BD"/>
    <property type="match status" value="1"/>
</dbReference>
<dbReference type="GO" id="GO:0005829">
    <property type="term" value="C:cytosol"/>
    <property type="evidence" value="ECO:0007669"/>
    <property type="project" value="TreeGrafter"/>
</dbReference>
<evidence type="ECO:0000259" key="5">
    <source>
        <dbReference type="PROSITE" id="PS51337"/>
    </source>
</evidence>
<reference evidence="6" key="1">
    <citation type="journal article" date="2020" name="mSystems">
        <title>Genome- and Community-Level Interaction Insights into Carbon Utilization and Element Cycling Functions of Hydrothermarchaeota in Hydrothermal Sediment.</title>
        <authorList>
            <person name="Zhou Z."/>
            <person name="Liu Y."/>
            <person name="Xu W."/>
            <person name="Pan J."/>
            <person name="Luo Z.H."/>
            <person name="Li M."/>
        </authorList>
    </citation>
    <scope>NUCLEOTIDE SEQUENCE [LARGE SCALE GENOMIC DNA]</scope>
    <source>
        <strain evidence="6">SpSt-716</strain>
    </source>
</reference>
<dbReference type="EMBL" id="DTEN01000208">
    <property type="protein sequence ID" value="HGI75047.1"/>
    <property type="molecule type" value="Genomic_DNA"/>
</dbReference>
<name>A0A7V4DGZ4_9BACT</name>
<evidence type="ECO:0000256" key="3">
    <source>
        <dbReference type="ARBA" id="ARBA00023285"/>
    </source>
</evidence>
<dbReference type="Pfam" id="PF02607">
    <property type="entry name" value="B12-binding_2"/>
    <property type="match status" value="1"/>
</dbReference>
<dbReference type="PROSITE" id="PS51332">
    <property type="entry name" value="B12_BINDING"/>
    <property type="match status" value="1"/>
</dbReference>
<dbReference type="PANTHER" id="PTHR45833:SF1">
    <property type="entry name" value="METHIONINE SYNTHASE"/>
    <property type="match status" value="1"/>
</dbReference>
<dbReference type="NCBIfam" id="TIGR02370">
    <property type="entry name" value="pyl_corrinoid"/>
    <property type="match status" value="1"/>
</dbReference>
<dbReference type="GO" id="GO:0015948">
    <property type="term" value="P:methanogenesis"/>
    <property type="evidence" value="ECO:0007669"/>
    <property type="project" value="InterPro"/>
</dbReference>
<feature type="domain" description="B12-binding N-terminal" evidence="5">
    <location>
        <begin position="1"/>
        <end position="89"/>
    </location>
</feature>
<evidence type="ECO:0000313" key="6">
    <source>
        <dbReference type="EMBL" id="HGI75047.1"/>
    </source>
</evidence>
<dbReference type="InterPro" id="IPR012741">
    <property type="entry name" value="Corrinoid_p"/>
</dbReference>
<organism evidence="6">
    <name type="scientific">Candidatus Caldatribacterium californiense</name>
    <dbReference type="NCBI Taxonomy" id="1454726"/>
    <lineage>
        <taxon>Bacteria</taxon>
        <taxon>Pseudomonadati</taxon>
        <taxon>Atribacterota</taxon>
        <taxon>Atribacteria</taxon>
        <taxon>Atribacterales</taxon>
        <taxon>Candidatus Caldatribacteriaceae</taxon>
        <taxon>Candidatus Caldatribacterium</taxon>
    </lineage>
</organism>
<dbReference type="Gene3D" id="1.10.1240.10">
    <property type="entry name" value="Methionine synthase domain"/>
    <property type="match status" value="1"/>
</dbReference>
<dbReference type="AlphaFoldDB" id="A0A7V4DGZ4"/>
<dbReference type="InterPro" id="IPR006158">
    <property type="entry name" value="Cobalamin-bd"/>
</dbReference>
<dbReference type="GO" id="GO:0031419">
    <property type="term" value="F:cobalamin binding"/>
    <property type="evidence" value="ECO:0007669"/>
    <property type="project" value="InterPro"/>
</dbReference>
<dbReference type="GO" id="GO:0046653">
    <property type="term" value="P:tetrahydrofolate metabolic process"/>
    <property type="evidence" value="ECO:0007669"/>
    <property type="project" value="TreeGrafter"/>
</dbReference>
<dbReference type="SUPFAM" id="SSF47644">
    <property type="entry name" value="Methionine synthase domain"/>
    <property type="match status" value="1"/>
</dbReference>
<evidence type="ECO:0000256" key="2">
    <source>
        <dbReference type="ARBA" id="ARBA00022723"/>
    </source>
</evidence>
<sequence length="213" mass="22809">MAEILNQIARELFAGNAKAVAELVERALNEGLSPQEILNDGLIKGMNEVGAKFKANEIYVPEVLIAARAMKAGMEILRPKLVETGVEPVAKMVIGTVKGDLHDIGKNLVAMMMEGAGFQVIDLGIDVPAEKFIQAVHEHKPQLVGMSALLTTTMIQIRENIKAFKEAGIRDQVRIMVGGAPVTQKFADEVGADGYAPDAASAVDKAKELLGLH</sequence>
<dbReference type="FunFam" id="3.40.50.280:FF:000003">
    <property type="entry name" value="Dimethylamine methyltransferase corrinoid protein"/>
    <property type="match status" value="1"/>
</dbReference>
<dbReference type="PROSITE" id="PS51337">
    <property type="entry name" value="B12_BINDING_NTER"/>
    <property type="match status" value="1"/>
</dbReference>
<keyword evidence="3" id="KW-0170">Cobalt</keyword>
<dbReference type="GO" id="GO:0050667">
    <property type="term" value="P:homocysteine metabolic process"/>
    <property type="evidence" value="ECO:0007669"/>
    <property type="project" value="TreeGrafter"/>
</dbReference>